<dbReference type="Proteomes" id="UP000230292">
    <property type="component" value="Unassembled WGS sequence"/>
</dbReference>
<dbReference type="AlphaFoldDB" id="A0A2M7H2E0"/>
<reference evidence="2 3" key="1">
    <citation type="submission" date="2017-09" db="EMBL/GenBank/DDBJ databases">
        <title>Depth-based differentiation of microbial function through sediment-hosted aquifers and enrichment of novel symbionts in the deep terrestrial subsurface.</title>
        <authorList>
            <person name="Probst A.J."/>
            <person name="Ladd B."/>
            <person name="Jarett J.K."/>
            <person name="Geller-Mcgrath D.E."/>
            <person name="Sieber C.M."/>
            <person name="Emerson J.B."/>
            <person name="Anantharaman K."/>
            <person name="Thomas B.C."/>
            <person name="Malmstrom R."/>
            <person name="Stieglmeier M."/>
            <person name="Klingl A."/>
            <person name="Woyke T."/>
            <person name="Ryan C.M."/>
            <person name="Banfield J.F."/>
        </authorList>
    </citation>
    <scope>NUCLEOTIDE SEQUENCE [LARGE SCALE GENOMIC DNA]</scope>
    <source>
        <strain evidence="2">CG15_BIG_FIL_POST_REV_8_21_14_020_45_12</strain>
    </source>
</reference>
<dbReference type="EMBL" id="PFGC01000057">
    <property type="protein sequence ID" value="PIW36391.1"/>
    <property type="molecule type" value="Genomic_DNA"/>
</dbReference>
<feature type="compositionally biased region" description="Basic and acidic residues" evidence="1">
    <location>
        <begin position="53"/>
        <end position="67"/>
    </location>
</feature>
<gene>
    <name evidence="2" type="ORF">COW24_05515</name>
</gene>
<accession>A0A2M7H2E0</accession>
<organism evidence="2 3">
    <name type="scientific">Candidatus Kerfeldbacteria bacterium CG15_BIG_FIL_POST_REV_8_21_14_020_45_12</name>
    <dbReference type="NCBI Taxonomy" id="2014247"/>
    <lineage>
        <taxon>Bacteria</taxon>
        <taxon>Candidatus Kerfeldiibacteriota</taxon>
    </lineage>
</organism>
<evidence type="ECO:0000313" key="3">
    <source>
        <dbReference type="Proteomes" id="UP000230292"/>
    </source>
</evidence>
<feature type="region of interest" description="Disordered" evidence="1">
    <location>
        <begin position="1"/>
        <end position="25"/>
    </location>
</feature>
<comment type="caution">
    <text evidence="2">The sequence shown here is derived from an EMBL/GenBank/DDBJ whole genome shotgun (WGS) entry which is preliminary data.</text>
</comment>
<evidence type="ECO:0000313" key="2">
    <source>
        <dbReference type="EMBL" id="PIW36391.1"/>
    </source>
</evidence>
<evidence type="ECO:0000256" key="1">
    <source>
        <dbReference type="SAM" id="MobiDB-lite"/>
    </source>
</evidence>
<feature type="region of interest" description="Disordered" evidence="1">
    <location>
        <begin position="41"/>
        <end position="67"/>
    </location>
</feature>
<proteinExistence type="predicted"/>
<protein>
    <submittedName>
        <fullName evidence="2">Uncharacterized protein</fullName>
    </submittedName>
</protein>
<sequence length="67" mass="6954">MDQNSTAVGIPPATPAHSAATRPGGFNCNHQAMVMMGYEAHAQRQSAAAARGGKQEGSDDSRLRQSA</sequence>
<name>A0A2M7H2E0_9BACT</name>